<accession>A0A5E8BJ84</accession>
<feature type="transmembrane region" description="Helical" evidence="8">
    <location>
        <begin position="272"/>
        <end position="291"/>
    </location>
</feature>
<evidence type="ECO:0000313" key="10">
    <source>
        <dbReference type="Proteomes" id="UP000398389"/>
    </source>
</evidence>
<keyword evidence="3 8" id="KW-0812">Transmembrane</keyword>
<comment type="subcellular location">
    <subcellularLocation>
        <location evidence="1">Membrane</location>
        <topology evidence="1">Multi-pass membrane protein</topology>
    </subcellularLocation>
</comment>
<feature type="compositionally biased region" description="Low complexity" evidence="7">
    <location>
        <begin position="17"/>
        <end position="38"/>
    </location>
</feature>
<evidence type="ECO:0000256" key="1">
    <source>
        <dbReference type="ARBA" id="ARBA00004141"/>
    </source>
</evidence>
<sequence length="341" mass="37631">MATSDIDIENMALLEASTSSSSSQTTSVSRTDQPSTSSPNPPPSPKPFKKSLISWDDLPHWMRDNHYIHTGYVPQTNSLAHSIHSLTYLHNESVNIYSHLLPAILAIFFCIALAALLTFFSISILPQYPDHPSTPPYLLPDSAAFFIFALGVAGCLGLSATFHTLKSHSHAVATLGNKLDYLGIVLLIVASMVSLVNYSFADMPAPRIFFWSLTLLLGAACATVSLDSKFRTPDWRPYRAAMFVAFGLSGVFPVITGLFVFGLQETAKRSQLFYLLNEAFFYISGAAIYAARIPERWHPGKYDLFGHSHQIFHFFVVIAAVFHGTALYKACQYAHQVTISV</sequence>
<feature type="transmembrane region" description="Helical" evidence="8">
    <location>
        <begin position="311"/>
        <end position="328"/>
    </location>
</feature>
<comment type="similarity">
    <text evidence="2">Belongs to the ADIPOR family.</text>
</comment>
<dbReference type="PANTHER" id="PTHR20855:SF52">
    <property type="entry name" value="ADIPONECTIN RECEPTOR PROTEIN"/>
    <property type="match status" value="1"/>
</dbReference>
<dbReference type="Proteomes" id="UP000398389">
    <property type="component" value="Unassembled WGS sequence"/>
</dbReference>
<reference evidence="9 10" key="1">
    <citation type="submission" date="2019-09" db="EMBL/GenBank/DDBJ databases">
        <authorList>
            <person name="Brejova B."/>
        </authorList>
    </citation>
    <scope>NUCLEOTIDE SEQUENCE [LARGE SCALE GENOMIC DNA]</scope>
</reference>
<dbReference type="GO" id="GO:0046872">
    <property type="term" value="F:metal ion binding"/>
    <property type="evidence" value="ECO:0007669"/>
    <property type="project" value="UniProtKB-KW"/>
</dbReference>
<keyword evidence="10" id="KW-1185">Reference proteome</keyword>
<dbReference type="GO" id="GO:0038023">
    <property type="term" value="F:signaling receptor activity"/>
    <property type="evidence" value="ECO:0007669"/>
    <property type="project" value="TreeGrafter"/>
</dbReference>
<dbReference type="GO" id="GO:0016020">
    <property type="term" value="C:membrane"/>
    <property type="evidence" value="ECO:0007669"/>
    <property type="project" value="UniProtKB-SubCell"/>
</dbReference>
<keyword evidence="4 8" id="KW-1133">Transmembrane helix</keyword>
<feature type="transmembrane region" description="Helical" evidence="8">
    <location>
        <begin position="100"/>
        <end position="125"/>
    </location>
</feature>
<evidence type="ECO:0000256" key="6">
    <source>
        <dbReference type="PIRSR" id="PIRSR604254-1"/>
    </source>
</evidence>
<evidence type="ECO:0000256" key="5">
    <source>
        <dbReference type="ARBA" id="ARBA00023136"/>
    </source>
</evidence>
<feature type="binding site" evidence="6">
    <location>
        <position position="309"/>
    </location>
    <ligand>
        <name>Zn(2+)</name>
        <dbReference type="ChEBI" id="CHEBI:29105"/>
    </ligand>
</feature>
<dbReference type="EMBL" id="CABVLU010000002">
    <property type="protein sequence ID" value="VVT50932.1"/>
    <property type="molecule type" value="Genomic_DNA"/>
</dbReference>
<feature type="binding site" evidence="6">
    <location>
        <position position="313"/>
    </location>
    <ligand>
        <name>Zn(2+)</name>
        <dbReference type="ChEBI" id="CHEBI:29105"/>
    </ligand>
</feature>
<name>A0A5E8BJ84_9ASCO</name>
<feature type="transmembrane region" description="Helical" evidence="8">
    <location>
        <begin position="208"/>
        <end position="226"/>
    </location>
</feature>
<dbReference type="AlphaFoldDB" id="A0A5E8BJ84"/>
<gene>
    <name evidence="9" type="ORF">SAPINGB_P002928</name>
</gene>
<feature type="transmembrane region" description="Helical" evidence="8">
    <location>
        <begin position="238"/>
        <end position="260"/>
    </location>
</feature>
<dbReference type="OrthoDB" id="529367at2759"/>
<dbReference type="PANTHER" id="PTHR20855">
    <property type="entry name" value="ADIPOR/PROGESTIN RECEPTOR-RELATED"/>
    <property type="match status" value="1"/>
</dbReference>
<dbReference type="Pfam" id="PF03006">
    <property type="entry name" value="HlyIII"/>
    <property type="match status" value="1"/>
</dbReference>
<evidence type="ECO:0000313" key="9">
    <source>
        <dbReference type="EMBL" id="VVT50932.1"/>
    </source>
</evidence>
<organism evidence="9 10">
    <name type="scientific">Magnusiomyces paraingens</name>
    <dbReference type="NCBI Taxonomy" id="2606893"/>
    <lineage>
        <taxon>Eukaryota</taxon>
        <taxon>Fungi</taxon>
        <taxon>Dikarya</taxon>
        <taxon>Ascomycota</taxon>
        <taxon>Saccharomycotina</taxon>
        <taxon>Dipodascomycetes</taxon>
        <taxon>Dipodascales</taxon>
        <taxon>Dipodascaceae</taxon>
        <taxon>Magnusiomyces</taxon>
    </lineage>
</organism>
<protein>
    <submittedName>
        <fullName evidence="9">Uncharacterized protein</fullName>
    </submittedName>
</protein>
<evidence type="ECO:0000256" key="2">
    <source>
        <dbReference type="ARBA" id="ARBA00007018"/>
    </source>
</evidence>
<keyword evidence="5 8" id="KW-0472">Membrane</keyword>
<evidence type="ECO:0000256" key="8">
    <source>
        <dbReference type="SAM" id="Phobius"/>
    </source>
</evidence>
<keyword evidence="6" id="KW-0479">Metal-binding</keyword>
<evidence type="ECO:0000256" key="7">
    <source>
        <dbReference type="SAM" id="MobiDB-lite"/>
    </source>
</evidence>
<feature type="region of interest" description="Disordered" evidence="7">
    <location>
        <begin position="15"/>
        <end position="48"/>
    </location>
</feature>
<dbReference type="GO" id="GO:0006882">
    <property type="term" value="P:intracellular zinc ion homeostasis"/>
    <property type="evidence" value="ECO:0007669"/>
    <property type="project" value="TreeGrafter"/>
</dbReference>
<evidence type="ECO:0000256" key="4">
    <source>
        <dbReference type="ARBA" id="ARBA00022989"/>
    </source>
</evidence>
<dbReference type="GeneID" id="43581746"/>
<dbReference type="InterPro" id="IPR004254">
    <property type="entry name" value="AdipoR/HlyIII-related"/>
</dbReference>
<feature type="transmembrane region" description="Helical" evidence="8">
    <location>
        <begin position="181"/>
        <end position="201"/>
    </location>
</feature>
<keyword evidence="6" id="KW-0862">Zinc</keyword>
<proteinExistence type="inferred from homology"/>
<dbReference type="RefSeq" id="XP_031853537.1">
    <property type="nucleotide sequence ID" value="XM_031997646.1"/>
</dbReference>
<feature type="transmembrane region" description="Helical" evidence="8">
    <location>
        <begin position="137"/>
        <end position="161"/>
    </location>
</feature>
<feature type="binding site" evidence="6">
    <location>
        <position position="163"/>
    </location>
    <ligand>
        <name>Zn(2+)</name>
        <dbReference type="ChEBI" id="CHEBI:29105"/>
    </ligand>
</feature>
<evidence type="ECO:0000256" key="3">
    <source>
        <dbReference type="ARBA" id="ARBA00022692"/>
    </source>
</evidence>